<evidence type="ECO:0000256" key="5">
    <source>
        <dbReference type="SAM" id="MobiDB-lite"/>
    </source>
</evidence>
<feature type="repeat" description="RPEL" evidence="4">
    <location>
        <begin position="69"/>
        <end position="94"/>
    </location>
</feature>
<keyword evidence="2" id="KW-0677">Repeat</keyword>
<dbReference type="Pfam" id="PF02755">
    <property type="entry name" value="RPEL"/>
    <property type="match status" value="2"/>
</dbReference>
<reference evidence="6 7" key="1">
    <citation type="submission" date="2024-02" db="EMBL/GenBank/DDBJ databases">
        <title>A draft genome for the cacao thread blight pathogen Marasmius crinis-equi.</title>
        <authorList>
            <person name="Cohen S.P."/>
            <person name="Baruah I.K."/>
            <person name="Amoako-Attah I."/>
            <person name="Bukari Y."/>
            <person name="Meinhardt L.W."/>
            <person name="Bailey B.A."/>
        </authorList>
    </citation>
    <scope>NUCLEOTIDE SEQUENCE [LARGE SCALE GENOMIC DNA]</scope>
    <source>
        <strain evidence="6 7">GH-76</strain>
    </source>
</reference>
<evidence type="ECO:0000313" key="7">
    <source>
        <dbReference type="Proteomes" id="UP001465976"/>
    </source>
</evidence>
<dbReference type="Gene3D" id="6.10.150.10">
    <property type="match status" value="1"/>
</dbReference>
<sequence>MKGFNIRKGPQPNRQQSLDQGTLEKLEKRISERPDKKDLVDRNILKDDKGIAPALVQAKIQLQRSQLEDKLDHALQQRPKPEELVKDGILHADEAPPAAAS</sequence>
<dbReference type="InterPro" id="IPR043451">
    <property type="entry name" value="Myocardin-like"/>
</dbReference>
<evidence type="ECO:0000256" key="4">
    <source>
        <dbReference type="PROSITE-ProRule" id="PRU00401"/>
    </source>
</evidence>
<feature type="compositionally biased region" description="Basic and acidic residues" evidence="5">
    <location>
        <begin position="73"/>
        <end position="94"/>
    </location>
</feature>
<dbReference type="PANTHER" id="PTHR22793">
    <property type="entry name" value="MYOCARDIN-RELATED TRANSCRIPTION FACTOR-RELATED"/>
    <property type="match status" value="1"/>
</dbReference>
<dbReference type="SMART" id="SM00707">
    <property type="entry name" value="RPEL"/>
    <property type="match status" value="2"/>
</dbReference>
<proteinExistence type="predicted"/>
<organism evidence="6 7">
    <name type="scientific">Marasmius crinis-equi</name>
    <dbReference type="NCBI Taxonomy" id="585013"/>
    <lineage>
        <taxon>Eukaryota</taxon>
        <taxon>Fungi</taxon>
        <taxon>Dikarya</taxon>
        <taxon>Basidiomycota</taxon>
        <taxon>Agaricomycotina</taxon>
        <taxon>Agaricomycetes</taxon>
        <taxon>Agaricomycetidae</taxon>
        <taxon>Agaricales</taxon>
        <taxon>Marasmiineae</taxon>
        <taxon>Marasmiaceae</taxon>
        <taxon>Marasmius</taxon>
    </lineage>
</organism>
<dbReference type="Proteomes" id="UP001465976">
    <property type="component" value="Unassembled WGS sequence"/>
</dbReference>
<keyword evidence="7" id="KW-1185">Reference proteome</keyword>
<name>A0ABR3FXW8_9AGAR</name>
<evidence type="ECO:0000256" key="1">
    <source>
        <dbReference type="ARBA" id="ARBA00004123"/>
    </source>
</evidence>
<evidence type="ECO:0000313" key="6">
    <source>
        <dbReference type="EMBL" id="KAL0580347.1"/>
    </source>
</evidence>
<dbReference type="PANTHER" id="PTHR22793:SF12">
    <property type="entry name" value="MYOCARDIN-RELATED TRANSCRIPTION FACTOR, ISOFORM H"/>
    <property type="match status" value="1"/>
</dbReference>
<dbReference type="EMBL" id="JBAHYK010000033">
    <property type="protein sequence ID" value="KAL0580347.1"/>
    <property type="molecule type" value="Genomic_DNA"/>
</dbReference>
<gene>
    <name evidence="6" type="ORF">V5O48_001684</name>
</gene>
<evidence type="ECO:0000256" key="3">
    <source>
        <dbReference type="ARBA" id="ARBA00023242"/>
    </source>
</evidence>
<feature type="repeat" description="RPEL" evidence="4">
    <location>
        <begin position="24"/>
        <end position="49"/>
    </location>
</feature>
<evidence type="ECO:0000256" key="2">
    <source>
        <dbReference type="ARBA" id="ARBA00022737"/>
    </source>
</evidence>
<accession>A0ABR3FXW8</accession>
<dbReference type="PROSITE" id="PS51073">
    <property type="entry name" value="RPEL"/>
    <property type="match status" value="2"/>
</dbReference>
<keyword evidence="3" id="KW-0539">Nucleus</keyword>
<dbReference type="InterPro" id="IPR004018">
    <property type="entry name" value="RPEL_repeat"/>
</dbReference>
<comment type="subcellular location">
    <subcellularLocation>
        <location evidence="1">Nucleus</location>
    </subcellularLocation>
</comment>
<evidence type="ECO:0008006" key="8">
    <source>
        <dbReference type="Google" id="ProtNLM"/>
    </source>
</evidence>
<comment type="caution">
    <text evidence="6">The sequence shown here is derived from an EMBL/GenBank/DDBJ whole genome shotgun (WGS) entry which is preliminary data.</text>
</comment>
<feature type="region of interest" description="Disordered" evidence="5">
    <location>
        <begin position="73"/>
        <end position="101"/>
    </location>
</feature>
<protein>
    <recommendedName>
        <fullName evidence="8">Rpel repeat protein</fullName>
    </recommendedName>
</protein>
<feature type="region of interest" description="Disordered" evidence="5">
    <location>
        <begin position="1"/>
        <end position="21"/>
    </location>
</feature>